<comment type="caution">
    <text evidence="2">The sequence shown here is derived from an EMBL/GenBank/DDBJ whole genome shotgun (WGS) entry which is preliminary data.</text>
</comment>
<name>A0ABQ1JIE4_9SPHN</name>
<dbReference type="Proteomes" id="UP000614261">
    <property type="component" value="Unassembled WGS sequence"/>
</dbReference>
<sequence length="47" mass="5463">MRGDFKDMLVEFEKQIDRELRGNAVGWRPHTEGDKATEIPLTRFGSK</sequence>
<evidence type="ECO:0000313" key="2">
    <source>
        <dbReference type="EMBL" id="GGB67585.1"/>
    </source>
</evidence>
<dbReference type="EMBL" id="BMGD01000004">
    <property type="protein sequence ID" value="GGB67585.1"/>
    <property type="molecule type" value="Genomic_DNA"/>
</dbReference>
<keyword evidence="3" id="KW-1185">Reference proteome</keyword>
<organism evidence="2 3">
    <name type="scientific">Blastomonas aquatica</name>
    <dbReference type="NCBI Taxonomy" id="1510276"/>
    <lineage>
        <taxon>Bacteria</taxon>
        <taxon>Pseudomonadati</taxon>
        <taxon>Pseudomonadota</taxon>
        <taxon>Alphaproteobacteria</taxon>
        <taxon>Sphingomonadales</taxon>
        <taxon>Sphingomonadaceae</taxon>
        <taxon>Blastomonas</taxon>
    </lineage>
</organism>
<feature type="region of interest" description="Disordered" evidence="1">
    <location>
        <begin position="25"/>
        <end position="47"/>
    </location>
</feature>
<gene>
    <name evidence="2" type="ORF">GCM10010833_23430</name>
</gene>
<reference evidence="3" key="1">
    <citation type="journal article" date="2019" name="Int. J. Syst. Evol. Microbiol.">
        <title>The Global Catalogue of Microorganisms (GCM) 10K type strain sequencing project: providing services to taxonomists for standard genome sequencing and annotation.</title>
        <authorList>
            <consortium name="The Broad Institute Genomics Platform"/>
            <consortium name="The Broad Institute Genome Sequencing Center for Infectious Disease"/>
            <person name="Wu L."/>
            <person name="Ma J."/>
        </authorList>
    </citation>
    <scope>NUCLEOTIDE SEQUENCE [LARGE SCALE GENOMIC DNA]</scope>
    <source>
        <strain evidence="3">CGMCC 1.12851</strain>
    </source>
</reference>
<evidence type="ECO:0000313" key="3">
    <source>
        <dbReference type="Proteomes" id="UP000614261"/>
    </source>
</evidence>
<evidence type="ECO:0000256" key="1">
    <source>
        <dbReference type="SAM" id="MobiDB-lite"/>
    </source>
</evidence>
<protein>
    <submittedName>
        <fullName evidence="2">Uncharacterized protein</fullName>
    </submittedName>
</protein>
<proteinExistence type="predicted"/>
<accession>A0ABQ1JIE4</accession>